<evidence type="ECO:0000256" key="1">
    <source>
        <dbReference type="ARBA" id="ARBA00004196"/>
    </source>
</evidence>
<sequence>MRPIFLLLGWAMSLAAQAAVITVNSTGTLSSTGFADDGLCTLFEAVAAANDNAPSGSLPGECLAGESGLADRIEFDPSILPASIVIEAPLVFTEAVEIAGPHRDLLTLQGIGVSRVMELSNTTAAGNYLIRGLSIDGGYAGTQDTLQGIGGGVYARHSGIQLTIEGVRFSNNGAAYAGGALAIVYGLGGTTVIRDSSFESNTAQGISAINDGGGGAIWIGGFQTVVIERSAFIENESFGTVSGNPGSDAGGGAIWMLSSSATAVSTLDVYSSTFSGNRTTGVGGAIAIGGPNFPTDVSEVGIRHSTFTLNVADSDSDGDFLHGGAIYSSAQDEVVLFNSILARNVDQSSDPAPNLRGQYESLGHNFISNNVGVQSQFPFGIPNAQNDFASNPDLDPGLEPLADNGGPTLTHALAEGALPLDQGRCSSQVTDQRGSHDRIAMTRAVDQGDIGDLFDGCDIGAYERNATPAALPRTVEDIRAINEDRALIAWDVDGSGSTSFVYDDGVLANDSHDTGQPLVVVNAGSFEATSTDMSSGGTVELSSNGLFTYTPPADEFGTAEISYRVSDGIETVTGTVTITVWPVNDPPSFSPSTTSINATVSGVPVVVPAYATQIDPGAANESDQALSFEFTIVEGNPGLLASAPSIDPVSGDLSYEIASGASGYLLLDVVLVDDGGSFGESHDRSEPAPLTITASADAPSVTILSPADAAEFDAGQLVSFEGTASHPDDGDLSTQIEWRSDLDGVLGTGSSLPVSSLSVGQHRIGARVVAGNGVPGIAFIDLRIHPSMTEPVVIIDAPLDGQGFIVGAAIDFSGEAVDAEDGSLDAELRWSSNLQGMIGSGPSFQTSQLIVGTHVISARAIDSDQQVGLDQVTIFVEAPPSDRLFEDRFEFLGEN</sequence>
<dbReference type="OrthoDB" id="5800390at2"/>
<dbReference type="STRING" id="1579979.WM2015_580"/>
<dbReference type="Proteomes" id="UP000066624">
    <property type="component" value="Chromosome"/>
</dbReference>
<comment type="subcellular location">
    <subcellularLocation>
        <location evidence="1">Cell envelope</location>
    </subcellularLocation>
    <subcellularLocation>
        <location evidence="2">Cell outer membrane</location>
    </subcellularLocation>
    <subcellularLocation>
        <location evidence="3">Secreted</location>
    </subcellularLocation>
</comment>
<keyword evidence="5" id="KW-0732">Signal</keyword>
<accession>A0A0K0XTL3</accession>
<evidence type="ECO:0000256" key="4">
    <source>
        <dbReference type="ARBA" id="ARBA00022525"/>
    </source>
</evidence>
<evidence type="ECO:0000256" key="7">
    <source>
        <dbReference type="ARBA" id="ARBA00023237"/>
    </source>
</evidence>
<dbReference type="AlphaFoldDB" id="A0A0K0XTL3"/>
<reference evidence="8 9" key="1">
    <citation type="submission" date="2015-07" db="EMBL/GenBank/DDBJ databases">
        <authorList>
            <person name="Noorani M."/>
        </authorList>
    </citation>
    <scope>NUCLEOTIDE SEQUENCE [LARGE SCALE GENOMIC DNA]</scope>
    <source>
        <strain evidence="8 9">KCTC 42284</strain>
    </source>
</reference>
<dbReference type="KEGG" id="wma:WM2015_580"/>
<keyword evidence="6" id="KW-0472">Membrane</keyword>
<dbReference type="SUPFAM" id="SSF51126">
    <property type="entry name" value="Pectin lyase-like"/>
    <property type="match status" value="1"/>
</dbReference>
<keyword evidence="4" id="KW-0964">Secreted</keyword>
<dbReference type="NCBIfam" id="NF041518">
    <property type="entry name" value="choice_anch_Q"/>
    <property type="match status" value="1"/>
</dbReference>
<dbReference type="InterPro" id="IPR011050">
    <property type="entry name" value="Pectin_lyase_fold/virulence"/>
</dbReference>
<name>A0A0K0XTL3_9GAMM</name>
<proteinExistence type="predicted"/>
<gene>
    <name evidence="8" type="ORF">WM2015_580</name>
</gene>
<keyword evidence="7" id="KW-0998">Cell outer membrane</keyword>
<evidence type="ECO:0000256" key="2">
    <source>
        <dbReference type="ARBA" id="ARBA00004442"/>
    </source>
</evidence>
<evidence type="ECO:0000256" key="3">
    <source>
        <dbReference type="ARBA" id="ARBA00004613"/>
    </source>
</evidence>
<dbReference type="RefSeq" id="WP_049724635.1">
    <property type="nucleotide sequence ID" value="NZ_CP012154.1"/>
</dbReference>
<evidence type="ECO:0000313" key="9">
    <source>
        <dbReference type="Proteomes" id="UP000066624"/>
    </source>
</evidence>
<dbReference type="PANTHER" id="PTHR11319:SF35">
    <property type="entry name" value="OUTER MEMBRANE PROTEIN PMPC-RELATED"/>
    <property type="match status" value="1"/>
</dbReference>
<keyword evidence="9" id="KW-1185">Reference proteome</keyword>
<dbReference type="Pfam" id="PF02415">
    <property type="entry name" value="Chlam_PMP"/>
    <property type="match status" value="1"/>
</dbReference>
<dbReference type="InterPro" id="IPR003368">
    <property type="entry name" value="POMP_repeat"/>
</dbReference>
<dbReference type="PATRIC" id="fig|1579979.3.peg.585"/>
<evidence type="ECO:0000256" key="6">
    <source>
        <dbReference type="ARBA" id="ARBA00023136"/>
    </source>
</evidence>
<organism evidence="8 9">
    <name type="scientific">Wenzhouxiangella marina</name>
    <dbReference type="NCBI Taxonomy" id="1579979"/>
    <lineage>
        <taxon>Bacteria</taxon>
        <taxon>Pseudomonadati</taxon>
        <taxon>Pseudomonadota</taxon>
        <taxon>Gammaproteobacteria</taxon>
        <taxon>Chromatiales</taxon>
        <taxon>Wenzhouxiangellaceae</taxon>
        <taxon>Wenzhouxiangella</taxon>
    </lineage>
</organism>
<protein>
    <submittedName>
        <fullName evidence="8">Uncharacterized protein</fullName>
    </submittedName>
</protein>
<dbReference type="EMBL" id="CP012154">
    <property type="protein sequence ID" value="AKS40962.1"/>
    <property type="molecule type" value="Genomic_DNA"/>
</dbReference>
<dbReference type="GO" id="GO:0005576">
    <property type="term" value="C:extracellular region"/>
    <property type="evidence" value="ECO:0007669"/>
    <property type="project" value="UniProtKB-SubCell"/>
</dbReference>
<evidence type="ECO:0000313" key="8">
    <source>
        <dbReference type="EMBL" id="AKS40962.1"/>
    </source>
</evidence>
<dbReference type="Pfam" id="PF17963">
    <property type="entry name" value="Big_9"/>
    <property type="match status" value="1"/>
</dbReference>
<evidence type="ECO:0000256" key="5">
    <source>
        <dbReference type="ARBA" id="ARBA00022729"/>
    </source>
</evidence>
<dbReference type="InterPro" id="IPR059226">
    <property type="entry name" value="Choice_anch_Q_dom"/>
</dbReference>
<dbReference type="GO" id="GO:0009279">
    <property type="term" value="C:cell outer membrane"/>
    <property type="evidence" value="ECO:0007669"/>
    <property type="project" value="UniProtKB-SubCell"/>
</dbReference>
<dbReference type="PANTHER" id="PTHR11319">
    <property type="entry name" value="G PROTEIN-COUPLED RECEPTOR-RELATED"/>
    <property type="match status" value="1"/>
</dbReference>